<feature type="compositionally biased region" description="Low complexity" evidence="3">
    <location>
        <begin position="509"/>
        <end position="518"/>
    </location>
</feature>
<feature type="compositionally biased region" description="Basic and acidic residues" evidence="3">
    <location>
        <begin position="241"/>
        <end position="263"/>
    </location>
</feature>
<feature type="compositionally biased region" description="Acidic residues" evidence="3">
    <location>
        <begin position="402"/>
        <end position="415"/>
    </location>
</feature>
<dbReference type="CDD" id="cd11887">
    <property type="entry name" value="SH3_Bbc1"/>
    <property type="match status" value="1"/>
</dbReference>
<feature type="compositionally biased region" description="Basic and acidic residues" evidence="3">
    <location>
        <begin position="498"/>
        <end position="507"/>
    </location>
</feature>
<dbReference type="InterPro" id="IPR035552">
    <property type="entry name" value="Mti1_SH3"/>
</dbReference>
<dbReference type="OrthoDB" id="207120at2759"/>
<dbReference type="PANTHER" id="PTHR46026">
    <property type="entry name" value="RHO-TYPE GUANINE NUCLEOTIDE EXCHANGE FACTOR, ISOFORM F"/>
    <property type="match status" value="1"/>
</dbReference>
<evidence type="ECO:0000313" key="5">
    <source>
        <dbReference type="EMBL" id="TKA82936.1"/>
    </source>
</evidence>
<comment type="caution">
    <text evidence="5">The sequence shown here is derived from an EMBL/GenBank/DDBJ whole genome shotgun (WGS) entry which is preliminary data.</text>
</comment>
<accession>A0A4U0Y2G9</accession>
<keyword evidence="6" id="KW-1185">Reference proteome</keyword>
<dbReference type="Gene3D" id="2.30.30.40">
    <property type="entry name" value="SH3 Domains"/>
    <property type="match status" value="1"/>
</dbReference>
<evidence type="ECO:0000256" key="2">
    <source>
        <dbReference type="PROSITE-ProRule" id="PRU00192"/>
    </source>
</evidence>
<dbReference type="STRING" id="329884.A0A4U0Y2G9"/>
<keyword evidence="1 2" id="KW-0728">SH3 domain</keyword>
<feature type="region of interest" description="Disordered" evidence="3">
    <location>
        <begin position="612"/>
        <end position="637"/>
    </location>
</feature>
<feature type="compositionally biased region" description="Pro residues" evidence="3">
    <location>
        <begin position="151"/>
        <end position="163"/>
    </location>
</feature>
<dbReference type="PROSITE" id="PS50002">
    <property type="entry name" value="SH3"/>
    <property type="match status" value="1"/>
</dbReference>
<feature type="compositionally biased region" description="Acidic residues" evidence="3">
    <location>
        <begin position="99"/>
        <end position="109"/>
    </location>
</feature>
<proteinExistence type="predicted"/>
<evidence type="ECO:0000256" key="1">
    <source>
        <dbReference type="ARBA" id="ARBA00022443"/>
    </source>
</evidence>
<feature type="compositionally biased region" description="Basic and acidic residues" evidence="3">
    <location>
        <begin position="291"/>
        <end position="317"/>
    </location>
</feature>
<dbReference type="EMBL" id="NAJQ01000021">
    <property type="protein sequence ID" value="TKA82936.1"/>
    <property type="molecule type" value="Genomic_DNA"/>
</dbReference>
<dbReference type="InterPro" id="IPR036028">
    <property type="entry name" value="SH3-like_dom_sf"/>
</dbReference>
<feature type="compositionally biased region" description="Low complexity" evidence="3">
    <location>
        <begin position="264"/>
        <end position="278"/>
    </location>
</feature>
<dbReference type="Proteomes" id="UP000309340">
    <property type="component" value="Unassembled WGS sequence"/>
</dbReference>
<feature type="compositionally biased region" description="Basic and acidic residues" evidence="3">
    <location>
        <begin position="457"/>
        <end position="468"/>
    </location>
</feature>
<organism evidence="5 6">
    <name type="scientific">Friedmanniomyces simplex</name>
    <dbReference type="NCBI Taxonomy" id="329884"/>
    <lineage>
        <taxon>Eukaryota</taxon>
        <taxon>Fungi</taxon>
        <taxon>Dikarya</taxon>
        <taxon>Ascomycota</taxon>
        <taxon>Pezizomycotina</taxon>
        <taxon>Dothideomycetes</taxon>
        <taxon>Dothideomycetidae</taxon>
        <taxon>Mycosphaerellales</taxon>
        <taxon>Teratosphaeriaceae</taxon>
        <taxon>Friedmanniomyces</taxon>
    </lineage>
</organism>
<reference evidence="5 6" key="1">
    <citation type="submission" date="2017-03" db="EMBL/GenBank/DDBJ databases">
        <title>Genomes of endolithic fungi from Antarctica.</title>
        <authorList>
            <person name="Coleine C."/>
            <person name="Masonjones S."/>
            <person name="Stajich J.E."/>
        </authorList>
    </citation>
    <scope>NUCLEOTIDE SEQUENCE [LARGE SCALE GENOMIC DNA]</scope>
    <source>
        <strain evidence="5 6">CCFEE 5184</strain>
    </source>
</reference>
<feature type="compositionally biased region" description="Acidic residues" evidence="3">
    <location>
        <begin position="437"/>
        <end position="456"/>
    </location>
</feature>
<protein>
    <recommendedName>
        <fullName evidence="4">SH3 domain-containing protein</fullName>
    </recommendedName>
</protein>
<evidence type="ECO:0000313" key="6">
    <source>
        <dbReference type="Proteomes" id="UP000309340"/>
    </source>
</evidence>
<feature type="region of interest" description="Disordered" evidence="3">
    <location>
        <begin position="66"/>
        <end position="213"/>
    </location>
</feature>
<feature type="domain" description="SH3" evidence="4">
    <location>
        <begin position="3"/>
        <end position="67"/>
    </location>
</feature>
<dbReference type="PANTHER" id="PTHR46026:SF1">
    <property type="entry name" value="RHO-TYPE GUANINE NUCLEOTIDE EXCHANGE FACTOR, ISOFORM F"/>
    <property type="match status" value="1"/>
</dbReference>
<dbReference type="Pfam" id="PF00018">
    <property type="entry name" value="SH3_1"/>
    <property type="match status" value="1"/>
</dbReference>
<feature type="compositionally biased region" description="Basic and acidic residues" evidence="3">
    <location>
        <begin position="326"/>
        <end position="337"/>
    </location>
</feature>
<dbReference type="SMART" id="SM00326">
    <property type="entry name" value="SH3"/>
    <property type="match status" value="1"/>
</dbReference>
<feature type="region of interest" description="Disordered" evidence="3">
    <location>
        <begin position="241"/>
        <end position="588"/>
    </location>
</feature>
<dbReference type="SUPFAM" id="SSF50044">
    <property type="entry name" value="SH3-domain"/>
    <property type="match status" value="1"/>
</dbReference>
<sequence length="637" mass="69442">MAAPPFKVKAVYEYASEHNDDLKFPIGQVINVTELEGDDWYVGEYTDGNGAKQEGLFPSNFVEKYEPAVPTRPTRAARPKSVVQSPAPPPQAAAARGDDEQEEEREVEEVIPLPAASRPQPPPVEIPAANRQEEEMRSPPSAQQSPIARAEPPPAPKPAPAEPAPEVSTPAKGPPPIAPKSNAFKDRIAAFNRAEASPIAPMQPGGRGGGRAKNEYIKKPFVAPPPSRNAYIPPVQKVEPVHKPYIREEDPEIRRTQEEDHAAAEAAGLTGEPAATAEGGEEEEAQPKPMSLKERMAMLQREQEAQRARHAEPAVQKKERKPPTKKASESSERGIHEGEDEEAELERVPTQRQSLDVSRERPRVPSAQRRPAEPPISSMPAPPEHEILSGGEEADQSGAGEMTEDDTGTIGPDDESERRHNEPLPRAPTVPAREPDVGDEEDTAEEPEEEEEMDEEEARKQRLRERMARLAGGQQGGGPFNPFGMPPAAAPAKKRTKDRQVTQEDTHSPPQQQQMPQMVAIPGMGGAPPPPVRSYSPEPDAPARRSATEPMGSMEDENDEPGNIPPPRRSTAEERGMAPPVPKGKISRKPLLLKRKSFAMLWRSGSVVSLVVQSKSSPPKGARDISTRKGCSELRAY</sequence>
<feature type="compositionally biased region" description="Basic and acidic residues" evidence="3">
    <location>
        <begin position="621"/>
        <end position="637"/>
    </location>
</feature>
<name>A0A4U0Y2G9_9PEZI</name>
<dbReference type="InterPro" id="IPR001452">
    <property type="entry name" value="SH3_domain"/>
</dbReference>
<evidence type="ECO:0000256" key="3">
    <source>
        <dbReference type="SAM" id="MobiDB-lite"/>
    </source>
</evidence>
<gene>
    <name evidence="5" type="ORF">B0A55_01296</name>
</gene>
<dbReference type="AlphaFoldDB" id="A0A4U0Y2G9"/>
<evidence type="ECO:0000259" key="4">
    <source>
        <dbReference type="PROSITE" id="PS50002"/>
    </source>
</evidence>